<protein>
    <recommendedName>
        <fullName evidence="3">Alpha/beta hydrolase</fullName>
    </recommendedName>
</protein>
<evidence type="ECO:0000313" key="1">
    <source>
        <dbReference type="EMBL" id="PDQ34406.1"/>
    </source>
</evidence>
<gene>
    <name evidence="1" type="ORF">B5766_11380</name>
</gene>
<evidence type="ECO:0000313" key="2">
    <source>
        <dbReference type="Proteomes" id="UP000219994"/>
    </source>
</evidence>
<accession>A0A2A6FP84</accession>
<proteinExistence type="predicted"/>
<sequence length="601" mass="64743">MTRVWKNDDPGLCATDDVSAWARRWSARSAMIVEEIERPLMQAESWASDGSWRSLAATSIAARIAELRPAVAAIASGYAAGAAALGKYAIVVAQIAREADMLRQHEREARQIASAARQVLELTPPTVSNETVRRGAQHQMDAAENDMRHISAAWQQLSERRRAADTTCVMSLTAPDALGEFSGLLGTDTTGVGAGVLVSVGRMSAFDRLVLELVRPNLFADLVRCPPPAGEVARMWSILTPVQRTALITAYPTIIGQLNGLPPGDRVTANGLVAAHRLAEARVELAQLQARLDALPTLISRYGTALSQPQRVALAASIADLSQEITYLSQVQDGAIQLYLYDRGADRIIEMIGDPARAKVVLSYLPGSNATLKGMYQGALNSRDRGGIQALAQWEVDRSYGGVLAFVFKDGHFPQTADLFSQGPQLNTIADVIGANYADFLKGFRASEFGDLRIVSVEHSFGSAAAGEAERRGARLDTRILLGGIGMKAGWKPDPSTTYIGYAGRYDLNKLFYTPSGQGLAMGDLGYAVAPTAENGIIERDSGINFSGNELAKVFWGVTAPPIAMKLHIEDMLAQHNQIAGTENNNTVLEGIRYDLVHSQK</sequence>
<dbReference type="EMBL" id="NAEP01000053">
    <property type="protein sequence ID" value="PDQ34406.1"/>
    <property type="molecule type" value="Genomic_DNA"/>
</dbReference>
<dbReference type="AlphaFoldDB" id="A0A2A6FP84"/>
<dbReference type="Proteomes" id="UP000219994">
    <property type="component" value="Unassembled WGS sequence"/>
</dbReference>
<comment type="caution">
    <text evidence="1">The sequence shown here is derived from an EMBL/GenBank/DDBJ whole genome shotgun (WGS) entry which is preliminary data.</text>
</comment>
<reference evidence="2" key="1">
    <citation type="submission" date="2017-03" db="EMBL/GenBank/DDBJ databases">
        <authorList>
            <person name="Lund M.B."/>
        </authorList>
    </citation>
    <scope>NUCLEOTIDE SEQUENCE [LARGE SCALE GENOMIC DNA]</scope>
</reference>
<organism evidence="1 2">
    <name type="scientific">Candidatus Lumbricidiphila eiseniae</name>
    <dbReference type="NCBI Taxonomy" id="1969409"/>
    <lineage>
        <taxon>Bacteria</taxon>
        <taxon>Bacillati</taxon>
        <taxon>Actinomycetota</taxon>
        <taxon>Actinomycetes</taxon>
        <taxon>Micrococcales</taxon>
        <taxon>Microbacteriaceae</taxon>
        <taxon>Candidatus Lumbricidiphila</taxon>
    </lineage>
</organism>
<name>A0A2A6FP84_9MICO</name>
<evidence type="ECO:0008006" key="3">
    <source>
        <dbReference type="Google" id="ProtNLM"/>
    </source>
</evidence>